<feature type="compositionally biased region" description="Polar residues" evidence="1">
    <location>
        <begin position="204"/>
        <end position="213"/>
    </location>
</feature>
<dbReference type="AlphaFoldDB" id="A0A9N8F0S8"/>
<protein>
    <submittedName>
        <fullName evidence="3">Uncharacterized protein</fullName>
    </submittedName>
</protein>
<feature type="chain" id="PRO_5040407742" evidence="2">
    <location>
        <begin position="18"/>
        <end position="264"/>
    </location>
</feature>
<dbReference type="OrthoDB" id="44190at2759"/>
<evidence type="ECO:0000313" key="4">
    <source>
        <dbReference type="Proteomes" id="UP001153069"/>
    </source>
</evidence>
<name>A0A9N8F0S8_9STRA</name>
<feature type="signal peptide" evidence="2">
    <location>
        <begin position="1"/>
        <end position="17"/>
    </location>
</feature>
<keyword evidence="4" id="KW-1185">Reference proteome</keyword>
<accession>A0A9N8F0S8</accession>
<dbReference type="EMBL" id="CAICTM010002401">
    <property type="protein sequence ID" value="CAB9529111.1"/>
    <property type="molecule type" value="Genomic_DNA"/>
</dbReference>
<comment type="caution">
    <text evidence="3">The sequence shown here is derived from an EMBL/GenBank/DDBJ whole genome shotgun (WGS) entry which is preliminary data.</text>
</comment>
<keyword evidence="2" id="KW-0732">Signal</keyword>
<dbReference type="Proteomes" id="UP001153069">
    <property type="component" value="Unassembled WGS sequence"/>
</dbReference>
<evidence type="ECO:0000256" key="2">
    <source>
        <dbReference type="SAM" id="SignalP"/>
    </source>
</evidence>
<reference evidence="3" key="1">
    <citation type="submission" date="2020-06" db="EMBL/GenBank/DDBJ databases">
        <authorList>
            <consortium name="Plant Systems Biology data submission"/>
        </authorList>
    </citation>
    <scope>NUCLEOTIDE SEQUENCE</scope>
    <source>
        <strain evidence="3">D6</strain>
    </source>
</reference>
<evidence type="ECO:0000256" key="1">
    <source>
        <dbReference type="SAM" id="MobiDB-lite"/>
    </source>
</evidence>
<evidence type="ECO:0000313" key="3">
    <source>
        <dbReference type="EMBL" id="CAB9529111.1"/>
    </source>
</evidence>
<feature type="region of interest" description="Disordered" evidence="1">
    <location>
        <begin position="197"/>
        <end position="221"/>
    </location>
</feature>
<organism evidence="3 4">
    <name type="scientific">Seminavis robusta</name>
    <dbReference type="NCBI Taxonomy" id="568900"/>
    <lineage>
        <taxon>Eukaryota</taxon>
        <taxon>Sar</taxon>
        <taxon>Stramenopiles</taxon>
        <taxon>Ochrophyta</taxon>
        <taxon>Bacillariophyta</taxon>
        <taxon>Bacillariophyceae</taxon>
        <taxon>Bacillariophycidae</taxon>
        <taxon>Naviculales</taxon>
        <taxon>Naviculaceae</taxon>
        <taxon>Seminavis</taxon>
    </lineage>
</organism>
<gene>
    <name evidence="3" type="ORF">SEMRO_2403_G326390.1</name>
</gene>
<proteinExistence type="predicted"/>
<sequence length="264" mass="29784">MKALILLSTSLLPVVDSFSSWMAPLGGHSSAPSAPITPPLQQVQPTQPVTDIDSYETAFSIIDDCTIQEESNENLFRAVKYIEHNSYKFYNHPASKTQALWNRAHGSWKLILSTGSPTCQSFHPPPAFLPFSYAMIDDEHFGNGVGLNDHTIWLSLLHKHDFNHRIRHMVVQVQHVFLGGRKLELPAFFSKASKLLRERRQRQPNETTTQTQKNDNKPPPTFVILGASEHALIARGNQSGGLAIWKRMPHDIRPIAYKGYEPKK</sequence>